<protein>
    <submittedName>
        <fullName evidence="2">Uncharacterized protein</fullName>
    </submittedName>
</protein>
<accession>A0A1Y3AT58</accession>
<sequence>FADVHETEQGLIDLLTDFHERKINAFGENITLENMIKVREQQENLARLHFELNSQQSNKQSTIDCLGFSNNNNNNPSMLVNSQPSTPLSLDRRERFQSDSQLSNESMNMNDQHTKKNNGNSSPRIIISSMEESSSPQPSSTPDPMVIFAKPFSKSNMNKLIQNLQNLCESIELLQSKNHNAID</sequence>
<dbReference type="Proteomes" id="UP000194236">
    <property type="component" value="Unassembled WGS sequence"/>
</dbReference>
<dbReference type="EMBL" id="MUJZ01059892">
    <property type="protein sequence ID" value="OTF71649.1"/>
    <property type="molecule type" value="Genomic_DNA"/>
</dbReference>
<proteinExistence type="predicted"/>
<reference evidence="2 3" key="1">
    <citation type="submission" date="2017-03" db="EMBL/GenBank/DDBJ databases">
        <title>Genome Survey of Euroglyphus maynei.</title>
        <authorList>
            <person name="Arlian L.G."/>
            <person name="Morgan M.S."/>
            <person name="Rider S.D."/>
        </authorList>
    </citation>
    <scope>NUCLEOTIDE SEQUENCE [LARGE SCALE GENOMIC DNA]</scope>
    <source>
        <strain evidence="2">Arlian Lab</strain>
        <tissue evidence="2">Whole body</tissue>
    </source>
</reference>
<comment type="caution">
    <text evidence="2">The sequence shown here is derived from an EMBL/GenBank/DDBJ whole genome shotgun (WGS) entry which is preliminary data.</text>
</comment>
<evidence type="ECO:0000313" key="3">
    <source>
        <dbReference type="Proteomes" id="UP000194236"/>
    </source>
</evidence>
<feature type="compositionally biased region" description="Polar residues" evidence="1">
    <location>
        <begin position="76"/>
        <end position="88"/>
    </location>
</feature>
<keyword evidence="3" id="KW-1185">Reference proteome</keyword>
<evidence type="ECO:0000313" key="2">
    <source>
        <dbReference type="EMBL" id="OTF71649.1"/>
    </source>
</evidence>
<dbReference type="OrthoDB" id="9977011at2759"/>
<feature type="compositionally biased region" description="Polar residues" evidence="1">
    <location>
        <begin position="98"/>
        <end position="111"/>
    </location>
</feature>
<name>A0A1Y3AT58_EURMA</name>
<feature type="region of interest" description="Disordered" evidence="1">
    <location>
        <begin position="73"/>
        <end position="124"/>
    </location>
</feature>
<dbReference type="PANTHER" id="PTHR13400">
    <property type="entry name" value="CHEMOKINE C-C MOTIF RECEPTOR 1"/>
    <property type="match status" value="1"/>
</dbReference>
<dbReference type="InterPro" id="IPR025271">
    <property type="entry name" value="CCDC28"/>
</dbReference>
<evidence type="ECO:0000256" key="1">
    <source>
        <dbReference type="SAM" id="MobiDB-lite"/>
    </source>
</evidence>
<feature type="non-terminal residue" evidence="2">
    <location>
        <position position="1"/>
    </location>
</feature>
<organism evidence="2 3">
    <name type="scientific">Euroglyphus maynei</name>
    <name type="common">Mayne's house dust mite</name>
    <dbReference type="NCBI Taxonomy" id="6958"/>
    <lineage>
        <taxon>Eukaryota</taxon>
        <taxon>Metazoa</taxon>
        <taxon>Ecdysozoa</taxon>
        <taxon>Arthropoda</taxon>
        <taxon>Chelicerata</taxon>
        <taxon>Arachnida</taxon>
        <taxon>Acari</taxon>
        <taxon>Acariformes</taxon>
        <taxon>Sarcoptiformes</taxon>
        <taxon>Astigmata</taxon>
        <taxon>Psoroptidia</taxon>
        <taxon>Analgoidea</taxon>
        <taxon>Pyroglyphidae</taxon>
        <taxon>Pyroglyphinae</taxon>
        <taxon>Euroglyphus</taxon>
    </lineage>
</organism>
<gene>
    <name evidence="2" type="ORF">BLA29_006448</name>
</gene>
<dbReference type="PANTHER" id="PTHR13400:SF4">
    <property type="entry name" value="COILED-COIL DOMAIN-CONTAINING PROTEIN 28A-LIKE PROTEIN"/>
    <property type="match status" value="1"/>
</dbReference>
<dbReference type="Pfam" id="PF13270">
    <property type="entry name" value="CCDC28"/>
    <property type="match status" value="1"/>
</dbReference>
<dbReference type="AlphaFoldDB" id="A0A1Y3AT58"/>